<dbReference type="GO" id="GO:0005524">
    <property type="term" value="F:ATP binding"/>
    <property type="evidence" value="ECO:0007669"/>
    <property type="project" value="UniProtKB-KW"/>
</dbReference>
<dbReference type="Gene3D" id="3.40.50.300">
    <property type="entry name" value="P-loop containing nucleotide triphosphate hydrolases"/>
    <property type="match status" value="1"/>
</dbReference>
<dbReference type="RefSeq" id="WP_004428128.1">
    <property type="nucleotide sequence ID" value="NZ_ALPT02000035.1"/>
</dbReference>
<evidence type="ECO:0000256" key="2">
    <source>
        <dbReference type="ARBA" id="ARBA00022840"/>
    </source>
</evidence>
<evidence type="ECO:0000313" key="7">
    <source>
        <dbReference type="Proteomes" id="UP000002754"/>
    </source>
</evidence>
<dbReference type="SMART" id="SM00382">
    <property type="entry name" value="AAA"/>
    <property type="match status" value="1"/>
</dbReference>
<keyword evidence="1" id="KW-0547">Nucleotide-binding</keyword>
<name>J8Q6M2_ALKAL</name>
<dbReference type="EMBL" id="ALPT02000035">
    <property type="protein sequence ID" value="KGA97194.1"/>
    <property type="molecule type" value="Genomic_DNA"/>
</dbReference>
<dbReference type="InterPro" id="IPR003593">
    <property type="entry name" value="AAA+_ATPase"/>
</dbReference>
<reference evidence="5 7" key="2">
    <citation type="journal article" date="2014" name="Genome Announc.">
        <title>Draft Genome Sequence of Bacillus alcalophilus AV1934, a Classic Alkaliphile Isolated from Human Feces in 1934.</title>
        <authorList>
            <person name="Attie O."/>
            <person name="Jayaprakash A."/>
            <person name="Shah H."/>
            <person name="Paulsen I.T."/>
            <person name="Morino M."/>
            <person name="Takahashi Y."/>
            <person name="Narumi I."/>
            <person name="Sachidanandam R."/>
            <person name="Satoh K."/>
            <person name="Ito M."/>
            <person name="Krulwich T.A."/>
        </authorList>
    </citation>
    <scope>NUCLEOTIDE SEQUENCE [LARGE SCALE GENOMIC DNA]</scope>
    <source>
        <strain evidence="5 7">AV1934</strain>
    </source>
</reference>
<evidence type="ECO:0000313" key="4">
    <source>
        <dbReference type="EMBL" id="AFV25880.1"/>
    </source>
</evidence>
<reference evidence="6 8" key="3">
    <citation type="submission" date="2014-01" db="EMBL/GenBank/DDBJ databases">
        <title>Draft genome sequencing of Bacillus alcalophilus CGMCC 1.3604.</title>
        <authorList>
            <person name="Yang J."/>
            <person name="Diao L."/>
            <person name="Yang S."/>
        </authorList>
    </citation>
    <scope>NUCLEOTIDE SEQUENCE [LARGE SCALE GENOMIC DNA]</scope>
    <source>
        <strain evidence="6 8">CGMCC 1.3604</strain>
    </source>
</reference>
<dbReference type="InterPro" id="IPR003439">
    <property type="entry name" value="ABC_transporter-like_ATP-bd"/>
</dbReference>
<dbReference type="SUPFAM" id="SSF52540">
    <property type="entry name" value="P-loop containing nucleoside triphosphate hydrolases"/>
    <property type="match status" value="1"/>
</dbReference>
<keyword evidence="7" id="KW-1185">Reference proteome</keyword>
<evidence type="ECO:0000313" key="5">
    <source>
        <dbReference type="EMBL" id="KGA97194.1"/>
    </source>
</evidence>
<gene>
    <name evidence="6" type="ORF">AJ85_08370</name>
    <name evidence="4" type="ORF">BalcAV3092</name>
    <name evidence="5" type="ORF">BALCAV_0211810</name>
</gene>
<dbReference type="PROSITE" id="PS50893">
    <property type="entry name" value="ABC_TRANSPORTER_2"/>
    <property type="match status" value="1"/>
</dbReference>
<dbReference type="InterPro" id="IPR027417">
    <property type="entry name" value="P-loop_NTPase"/>
</dbReference>
<dbReference type="PANTHER" id="PTHR43158">
    <property type="entry name" value="SKFA PEPTIDE EXPORT ATP-BINDING PROTEIN SKFE"/>
    <property type="match status" value="1"/>
</dbReference>
<proteinExistence type="predicted"/>
<dbReference type="STRING" id="1218173.BALCAV_0211810"/>
<accession>J8Q6M2</accession>
<feature type="domain" description="ABC transporter" evidence="3">
    <location>
        <begin position="2"/>
        <end position="231"/>
    </location>
</feature>
<dbReference type="OrthoDB" id="2365508at2"/>
<dbReference type="AlphaFoldDB" id="J8Q6M2"/>
<dbReference type="InterPro" id="IPR017871">
    <property type="entry name" value="ABC_transporter-like_CS"/>
</dbReference>
<dbReference type="EMBL" id="JX399457">
    <property type="protein sequence ID" value="AFV25880.1"/>
    <property type="molecule type" value="Genomic_DNA"/>
</dbReference>
<dbReference type="PANTHER" id="PTHR43158:SF2">
    <property type="entry name" value="SKFA PEPTIDE EXPORT ATP-BINDING PROTEIN SKFE"/>
    <property type="match status" value="1"/>
</dbReference>
<evidence type="ECO:0000256" key="1">
    <source>
        <dbReference type="ARBA" id="ARBA00022741"/>
    </source>
</evidence>
<dbReference type="PROSITE" id="PS00211">
    <property type="entry name" value="ABC_TRANSPORTER_1"/>
    <property type="match status" value="1"/>
</dbReference>
<dbReference type="EMBL" id="JALP01000107">
    <property type="protein sequence ID" value="THG90868.1"/>
    <property type="molecule type" value="Genomic_DNA"/>
</dbReference>
<keyword evidence="2 6" id="KW-0067">ATP-binding</keyword>
<evidence type="ECO:0000259" key="3">
    <source>
        <dbReference type="PROSITE" id="PS50893"/>
    </source>
</evidence>
<sequence>MLELKNITVAFGERKVIDNLSFTAKKGEIIGLVAPNGTGKTTLFNVMSNYLRPVQGEVIFDNKHKYESEQSEVYIHKHMSTFPEQKDLFEDLTGLEHLRLFADMWKGSRKHIPVVIEYLNMGHYVKRKVRTYSLGMRQRLCFAMMVAADTSVMIMDEVMNGLDITNVALISKKLSEMKQENKLIFVASHLLENLDLYADRVWYLKNGTFVHEQIYKEDQDSFIKVEMDRQQYHFLKQKYELPEEHLYIANHLLCFPLKGLNMKEQTKWLERFLELSDQQLEVGPLGTMEFYERYYLENE</sequence>
<organism evidence="5 7">
    <name type="scientific">Alkalihalobacillus alcalophilus ATCC 27647 = CGMCC 1.3604</name>
    <dbReference type="NCBI Taxonomy" id="1218173"/>
    <lineage>
        <taxon>Bacteria</taxon>
        <taxon>Bacillati</taxon>
        <taxon>Bacillota</taxon>
        <taxon>Bacilli</taxon>
        <taxon>Bacillales</taxon>
        <taxon>Bacillaceae</taxon>
        <taxon>Alkalihalobacillus</taxon>
    </lineage>
</organism>
<dbReference type="eggNOG" id="COG1131">
    <property type="taxonomic scope" value="Bacteria"/>
</dbReference>
<dbReference type="CDD" id="cd03230">
    <property type="entry name" value="ABC_DR_subfamily_A"/>
    <property type="match status" value="1"/>
</dbReference>
<evidence type="ECO:0000313" key="8">
    <source>
        <dbReference type="Proteomes" id="UP000297014"/>
    </source>
</evidence>
<dbReference type="Proteomes" id="UP000297014">
    <property type="component" value="Unassembled WGS sequence"/>
</dbReference>
<reference evidence="4" key="1">
    <citation type="submission" date="2012-07" db="EMBL/GenBank/DDBJ databases">
        <title>A Draft Genome for Bacillus alcalophilus strain ATCC 27647.</title>
        <authorList>
            <person name="Attie O."/>
            <person name="Jayaprakash A."/>
            <person name="Sachidanandam R."/>
            <person name="Shah H."/>
            <person name="Paulsen I."/>
            <person name="Morino M."/>
            <person name="Ito M."/>
            <person name="Krulwich T."/>
        </authorList>
    </citation>
    <scope>NUCLEOTIDE SEQUENCE</scope>
    <source>
        <strain evidence="4">ATCC 27647</strain>
    </source>
</reference>
<dbReference type="Proteomes" id="UP000002754">
    <property type="component" value="Unassembled WGS sequence"/>
</dbReference>
<evidence type="ECO:0000313" key="6">
    <source>
        <dbReference type="EMBL" id="THG90868.1"/>
    </source>
</evidence>
<protein>
    <submittedName>
        <fullName evidence="6">ABC transporter ATP-binding protein</fullName>
    </submittedName>
    <submittedName>
        <fullName evidence="5">ABC transporter ATPase</fullName>
    </submittedName>
    <submittedName>
        <fullName evidence="4">Multidrug transporter</fullName>
    </submittedName>
</protein>
<dbReference type="GO" id="GO:0016887">
    <property type="term" value="F:ATP hydrolysis activity"/>
    <property type="evidence" value="ECO:0007669"/>
    <property type="project" value="InterPro"/>
</dbReference>
<dbReference type="Pfam" id="PF00005">
    <property type="entry name" value="ABC_tran"/>
    <property type="match status" value="1"/>
</dbReference>